<feature type="domain" description="HD/PDEase" evidence="1">
    <location>
        <begin position="32"/>
        <end position="134"/>
    </location>
</feature>
<dbReference type="GO" id="GO:0016787">
    <property type="term" value="F:hydrolase activity"/>
    <property type="evidence" value="ECO:0007669"/>
    <property type="project" value="UniProtKB-KW"/>
</dbReference>
<reference evidence="2 3" key="1">
    <citation type="submission" date="2018-01" db="EMBL/GenBank/DDBJ databases">
        <title>Glutamicibacter soli strain NHPC-3 Whole genome sequence and assembly.</title>
        <authorList>
            <person name="Choudhury P."/>
            <person name="Gupta D."/>
            <person name="Sengupta K."/>
            <person name="Jawed A."/>
            <person name="Sultana N."/>
            <person name="Saha P."/>
        </authorList>
    </citation>
    <scope>NUCLEOTIDE SEQUENCE [LARGE SCALE GENOMIC DNA]</scope>
    <source>
        <strain evidence="2 3">NHPC-3</strain>
    </source>
</reference>
<evidence type="ECO:0000313" key="3">
    <source>
        <dbReference type="Proteomes" id="UP000252167"/>
    </source>
</evidence>
<dbReference type="EMBL" id="POAF01000007">
    <property type="protein sequence ID" value="RBL99754.1"/>
    <property type="molecule type" value="Genomic_DNA"/>
</dbReference>
<organism evidence="2 3">
    <name type="scientific">Glutamicibacter soli</name>
    <dbReference type="NCBI Taxonomy" id="453836"/>
    <lineage>
        <taxon>Bacteria</taxon>
        <taxon>Bacillati</taxon>
        <taxon>Actinomycetota</taxon>
        <taxon>Actinomycetes</taxon>
        <taxon>Micrococcales</taxon>
        <taxon>Micrococcaceae</taxon>
        <taxon>Glutamicibacter</taxon>
    </lineage>
</organism>
<accession>A0A365YAM5</accession>
<dbReference type="Gene3D" id="1.10.3210.10">
    <property type="entry name" value="Hypothetical protein af1432"/>
    <property type="match status" value="1"/>
</dbReference>
<dbReference type="SUPFAM" id="SSF109604">
    <property type="entry name" value="HD-domain/PDEase-like"/>
    <property type="match status" value="1"/>
</dbReference>
<dbReference type="AlphaFoldDB" id="A0A365YAM5"/>
<protein>
    <submittedName>
        <fullName evidence="2">Phosphohydrolase</fullName>
    </submittedName>
</protein>
<gene>
    <name evidence="2" type="ORF">C1H84_15230</name>
</gene>
<dbReference type="SMART" id="SM00471">
    <property type="entry name" value="HDc"/>
    <property type="match status" value="1"/>
</dbReference>
<sequence>MDNRQPATSREDVVALARAIAAKAHQGQTDKLGAAYIGHPARVAEHARRLGGDEYAVAAAWLHDVIEDCEVSATDLSAAGIPREVCDAVVLLSKRPGQSLEEYCTGVLANPLALLVKRADLADNTDPERTSLLPEHTRARLAAKYARTAQLLGVRPEH</sequence>
<evidence type="ECO:0000259" key="1">
    <source>
        <dbReference type="SMART" id="SM00471"/>
    </source>
</evidence>
<dbReference type="InterPro" id="IPR003607">
    <property type="entry name" value="HD/PDEase_dom"/>
</dbReference>
<evidence type="ECO:0000313" key="2">
    <source>
        <dbReference type="EMBL" id="RBL99754.1"/>
    </source>
</evidence>
<proteinExistence type="predicted"/>
<keyword evidence="3" id="KW-1185">Reference proteome</keyword>
<comment type="caution">
    <text evidence="2">The sequence shown here is derived from an EMBL/GenBank/DDBJ whole genome shotgun (WGS) entry which is preliminary data.</text>
</comment>
<keyword evidence="2" id="KW-0378">Hydrolase</keyword>
<dbReference type="RefSeq" id="WP_113607877.1">
    <property type="nucleotide sequence ID" value="NZ_JBNBOD010000002.1"/>
</dbReference>
<dbReference type="Pfam" id="PF13328">
    <property type="entry name" value="HD_4"/>
    <property type="match status" value="1"/>
</dbReference>
<name>A0A365YAM5_9MICC</name>
<dbReference type="Proteomes" id="UP000252167">
    <property type="component" value="Unassembled WGS sequence"/>
</dbReference>